<dbReference type="InterPro" id="IPR013273">
    <property type="entry name" value="ADAMTS/ADAMTS-like"/>
</dbReference>
<dbReference type="PRINTS" id="PR01857">
    <property type="entry name" value="ADAMTSFAMILY"/>
</dbReference>
<dbReference type="PANTHER" id="PTHR13723:SF142">
    <property type="entry name" value="A DISINTEGRIN AND METALLOPROTEINASE WITH THROMBOSPONDIN MOTIFS 7"/>
    <property type="match status" value="1"/>
</dbReference>
<evidence type="ECO:0000256" key="1">
    <source>
        <dbReference type="ARBA" id="ARBA00004613"/>
    </source>
</evidence>
<keyword evidence="2" id="KW-0964">Secreted</keyword>
<reference evidence="4" key="1">
    <citation type="submission" date="2023-09" db="UniProtKB">
        <authorList>
            <consortium name="Ensembl"/>
        </authorList>
    </citation>
    <scope>IDENTIFICATION</scope>
</reference>
<proteinExistence type="predicted"/>
<evidence type="ECO:0000259" key="3">
    <source>
        <dbReference type="Pfam" id="PF19236"/>
    </source>
</evidence>
<dbReference type="PANTHER" id="PTHR13723">
    <property type="entry name" value="ADAMTS A DISINTEGRIN AND METALLOPROTEASE WITH THROMBOSPONDIN MOTIFS PROTEASE"/>
    <property type="match status" value="1"/>
</dbReference>
<comment type="subcellular location">
    <subcellularLocation>
        <location evidence="1">Secreted</location>
    </subcellularLocation>
</comment>
<feature type="domain" description="ADAMTS/ADAMTS-like cysteine-rich" evidence="3">
    <location>
        <begin position="104"/>
        <end position="183"/>
    </location>
</feature>
<dbReference type="Gene3D" id="2.60.120.830">
    <property type="match status" value="1"/>
</dbReference>
<dbReference type="InterPro" id="IPR045371">
    <property type="entry name" value="ADAMTS_CR_3"/>
</dbReference>
<dbReference type="GO" id="GO:0031012">
    <property type="term" value="C:extracellular matrix"/>
    <property type="evidence" value="ECO:0007669"/>
    <property type="project" value="TreeGrafter"/>
</dbReference>
<evidence type="ECO:0000313" key="4">
    <source>
        <dbReference type="Ensembl" id="ENSCCNP00000031301.1"/>
    </source>
</evidence>
<evidence type="ECO:0000256" key="2">
    <source>
        <dbReference type="ARBA" id="ARBA00022525"/>
    </source>
</evidence>
<gene>
    <name evidence="4" type="primary">Adamts7</name>
</gene>
<accession>A0A8C0Y078</accession>
<organism evidence="4">
    <name type="scientific">Castor canadensis</name>
    <name type="common">American beaver</name>
    <dbReference type="NCBI Taxonomy" id="51338"/>
    <lineage>
        <taxon>Eukaryota</taxon>
        <taxon>Metazoa</taxon>
        <taxon>Chordata</taxon>
        <taxon>Craniata</taxon>
        <taxon>Vertebrata</taxon>
        <taxon>Euteleostomi</taxon>
        <taxon>Mammalia</taxon>
        <taxon>Eutheria</taxon>
        <taxon>Euarchontoglires</taxon>
        <taxon>Glires</taxon>
        <taxon>Rodentia</taxon>
        <taxon>Castorimorpha</taxon>
        <taxon>Castoridae</taxon>
        <taxon>Castor</taxon>
    </lineage>
</organism>
<dbReference type="AlphaFoldDB" id="A0A8C0Y078"/>
<sequence>MTRACRAVLSWGCRVAGPGGGWHLPTSGSKTLAVEDVDLAPPWARAVPSPGSPHRPKYKGKYCVGERKRFRLCNLQACPPGRPSFRHVQCSHFDAMLYKGQLHTWVPVVNDENPCELHCRPSQEYFAEKLRDAVVDGTPCYQSQASRDLCINGICKNVGCDFEIDSGAVEDRCGVCHGNGSTCHTVSGTFEEAQMEESLCQSQKQESVCSAWDL</sequence>
<protein>
    <recommendedName>
        <fullName evidence="3">ADAMTS/ADAMTS-like cysteine-rich domain-containing protein</fullName>
    </recommendedName>
</protein>
<dbReference type="Ensembl" id="ENSCCNT00000039353.1">
    <property type="protein sequence ID" value="ENSCCNP00000031301.1"/>
    <property type="gene ID" value="ENSCCNG00000029813.1"/>
</dbReference>
<dbReference type="GO" id="GO:0030198">
    <property type="term" value="P:extracellular matrix organization"/>
    <property type="evidence" value="ECO:0007669"/>
    <property type="project" value="InterPro"/>
</dbReference>
<dbReference type="Pfam" id="PF19236">
    <property type="entry name" value="ADAMTS_CR_3"/>
    <property type="match status" value="1"/>
</dbReference>
<dbReference type="GO" id="GO:0004222">
    <property type="term" value="F:metalloendopeptidase activity"/>
    <property type="evidence" value="ECO:0007669"/>
    <property type="project" value="TreeGrafter"/>
</dbReference>
<dbReference type="InterPro" id="IPR050439">
    <property type="entry name" value="ADAMTS_ADAMTS-like"/>
</dbReference>
<dbReference type="GO" id="GO:0006508">
    <property type="term" value="P:proteolysis"/>
    <property type="evidence" value="ECO:0007669"/>
    <property type="project" value="TreeGrafter"/>
</dbReference>
<name>A0A8C0Y078_CASCN</name>
<dbReference type="GO" id="GO:0005576">
    <property type="term" value="C:extracellular region"/>
    <property type="evidence" value="ECO:0007669"/>
    <property type="project" value="UniProtKB-SubCell"/>
</dbReference>